<organism evidence="1 2">
    <name type="scientific">Rhododendron molle</name>
    <name type="common">Chinese azalea</name>
    <name type="synonym">Azalea mollis</name>
    <dbReference type="NCBI Taxonomy" id="49168"/>
    <lineage>
        <taxon>Eukaryota</taxon>
        <taxon>Viridiplantae</taxon>
        <taxon>Streptophyta</taxon>
        <taxon>Embryophyta</taxon>
        <taxon>Tracheophyta</taxon>
        <taxon>Spermatophyta</taxon>
        <taxon>Magnoliopsida</taxon>
        <taxon>eudicotyledons</taxon>
        <taxon>Gunneridae</taxon>
        <taxon>Pentapetalae</taxon>
        <taxon>asterids</taxon>
        <taxon>Ericales</taxon>
        <taxon>Ericaceae</taxon>
        <taxon>Ericoideae</taxon>
        <taxon>Rhodoreae</taxon>
        <taxon>Rhododendron</taxon>
    </lineage>
</organism>
<gene>
    <name evidence="1" type="ORF">RHMOL_Rhmol07G0116900</name>
</gene>
<evidence type="ECO:0000313" key="1">
    <source>
        <dbReference type="EMBL" id="KAI8546433.1"/>
    </source>
</evidence>
<accession>A0ACC0N1K4</accession>
<comment type="caution">
    <text evidence="1">The sequence shown here is derived from an EMBL/GenBank/DDBJ whole genome shotgun (WGS) entry which is preliminary data.</text>
</comment>
<reference evidence="1" key="1">
    <citation type="submission" date="2022-02" db="EMBL/GenBank/DDBJ databases">
        <title>Plant Genome Project.</title>
        <authorList>
            <person name="Zhang R.-G."/>
        </authorList>
    </citation>
    <scope>NUCLEOTIDE SEQUENCE</scope>
    <source>
        <strain evidence="1">AT1</strain>
    </source>
</reference>
<protein>
    <submittedName>
        <fullName evidence="1">Uncharacterized protein</fullName>
    </submittedName>
</protein>
<dbReference type="Proteomes" id="UP001062846">
    <property type="component" value="Chromosome 7"/>
</dbReference>
<dbReference type="EMBL" id="CM046394">
    <property type="protein sequence ID" value="KAI8546433.1"/>
    <property type="molecule type" value="Genomic_DNA"/>
</dbReference>
<sequence>MTMRMLRAPTNQAWKAIPAAADGGGAVVPAGGGGGDPMADGGGGGAVAPEVGEGDPTGLADPAGETVMASFIPAGQCSGKPHMYHWLPEVASVITSSPEVRGTAPVGTVHCL</sequence>
<evidence type="ECO:0000313" key="2">
    <source>
        <dbReference type="Proteomes" id="UP001062846"/>
    </source>
</evidence>
<name>A0ACC0N1K4_RHOML</name>
<keyword evidence="2" id="KW-1185">Reference proteome</keyword>
<proteinExistence type="predicted"/>